<keyword evidence="4" id="KW-0238">DNA-binding</keyword>
<keyword evidence="5" id="KW-0010">Activator</keyword>
<dbReference type="Pfam" id="PF07887">
    <property type="entry name" value="Calmodulin_bind"/>
    <property type="match status" value="1"/>
</dbReference>
<sequence length="564" mass="63797">MMVLKRCLEGGEDEEGSQTQFPNRDLKRRNVFAREVSNISVPELVSRLEPFLRKCVSQEVERAISSYLRPSLNQIDSSGESRMWQLHFDDKLPCRLFTGCRVEAEDSGPVKVMLRDSRSRRIITSGPLSSIKVTVVVLDGDFNKDDQDDWTEQEFNYRTVREREGKRPLVTGTLAISLKNGVGHIEDISFTDNSSWIRSGKFRLGAITNERSIREGMSNAFKVKDHRGESYKKHHPPSSVDEVWRLEKIAKDGASHKRLAANGISNVKDFLRLYVTDPYLLRNILGGKISNKAWKTIIEQAAACLLDDNELYLYKAADGTVLVLNSIYEVVGASFDGESYLSLNMLDISQKLMVENMKRTVYKNVNYLVPVGDQSFLVRPLLLSSSQASSYRSPSSSLQNVNFPVEQDQMEMQVNSDPTKIAPMRTYELQEGNQFKISAGETSHHMEPFNSFLSNSFIIRDSYDELQASSFGWDTTGSFGTVGLTDHQPFLNENFQVETSAWQGNGFFVTPRNQALGVLSSDFGIRISSNGKPKASWCKIRAVVKWRMIKSSCQKNGKAFKYHF</sequence>
<organism evidence="11 12">
    <name type="scientific">Cinchona calisaya</name>
    <dbReference type="NCBI Taxonomy" id="153742"/>
    <lineage>
        <taxon>Eukaryota</taxon>
        <taxon>Viridiplantae</taxon>
        <taxon>Streptophyta</taxon>
        <taxon>Embryophyta</taxon>
        <taxon>Tracheophyta</taxon>
        <taxon>Spermatophyta</taxon>
        <taxon>Magnoliopsida</taxon>
        <taxon>eudicotyledons</taxon>
        <taxon>Gunneridae</taxon>
        <taxon>Pentapetalae</taxon>
        <taxon>asterids</taxon>
        <taxon>lamiids</taxon>
        <taxon>Gentianales</taxon>
        <taxon>Rubiaceae</taxon>
        <taxon>Cinchonoideae</taxon>
        <taxon>Cinchoneae</taxon>
        <taxon>Cinchona</taxon>
    </lineage>
</organism>
<dbReference type="Pfam" id="PF20452">
    <property type="entry name" value="Calmod_bind_C"/>
    <property type="match status" value="1"/>
</dbReference>
<evidence type="ECO:0000256" key="4">
    <source>
        <dbReference type="ARBA" id="ARBA00023125"/>
    </source>
</evidence>
<dbReference type="GO" id="GO:0005634">
    <property type="term" value="C:nucleus"/>
    <property type="evidence" value="ECO:0007669"/>
    <property type="project" value="UniProtKB-SubCell"/>
</dbReference>
<keyword evidence="3" id="KW-0805">Transcription regulation</keyword>
<evidence type="ECO:0000256" key="5">
    <source>
        <dbReference type="ARBA" id="ARBA00023159"/>
    </source>
</evidence>
<proteinExistence type="inferred from homology"/>
<evidence type="ECO:0000259" key="10">
    <source>
        <dbReference type="Pfam" id="PF20452"/>
    </source>
</evidence>
<keyword evidence="6" id="KW-0804">Transcription</keyword>
<protein>
    <recommendedName>
        <fullName evidence="13">Calmodulin-binding protein</fullName>
    </recommendedName>
</protein>
<dbReference type="InterPro" id="IPR046829">
    <property type="entry name" value="Calmod_bind_C"/>
</dbReference>
<feature type="domain" description="Calmodulin binding protein-like N-terminal" evidence="8">
    <location>
        <begin position="84"/>
        <end position="226"/>
    </location>
</feature>
<dbReference type="AlphaFoldDB" id="A0ABD3B471"/>
<comment type="caution">
    <text evidence="11">The sequence shown here is derived from an EMBL/GenBank/DDBJ whole genome shotgun (WGS) entry which is preliminary data.</text>
</comment>
<evidence type="ECO:0000256" key="3">
    <source>
        <dbReference type="ARBA" id="ARBA00023015"/>
    </source>
</evidence>
<evidence type="ECO:0000256" key="6">
    <source>
        <dbReference type="ARBA" id="ARBA00023163"/>
    </source>
</evidence>
<evidence type="ECO:0000259" key="8">
    <source>
        <dbReference type="Pfam" id="PF07887"/>
    </source>
</evidence>
<comment type="subcellular location">
    <subcellularLocation>
        <location evidence="1">Nucleus</location>
    </subcellularLocation>
</comment>
<evidence type="ECO:0000256" key="1">
    <source>
        <dbReference type="ARBA" id="ARBA00004123"/>
    </source>
</evidence>
<evidence type="ECO:0000256" key="7">
    <source>
        <dbReference type="ARBA" id="ARBA00023242"/>
    </source>
</evidence>
<dbReference type="InterPro" id="IPR012416">
    <property type="entry name" value="CBP60"/>
</dbReference>
<dbReference type="InterPro" id="IPR046830">
    <property type="entry name" value="Calmod_bind_M"/>
</dbReference>
<feature type="domain" description="Calmodulin binding protein C-terminal" evidence="10">
    <location>
        <begin position="310"/>
        <end position="370"/>
    </location>
</feature>
<dbReference type="EMBL" id="JBJUIK010000001">
    <property type="protein sequence ID" value="KAL3538246.1"/>
    <property type="molecule type" value="Genomic_DNA"/>
</dbReference>
<keyword evidence="12" id="KW-1185">Reference proteome</keyword>
<comment type="similarity">
    <text evidence="2">Belongs to the plant ACBP60 protein family.</text>
</comment>
<evidence type="ECO:0008006" key="13">
    <source>
        <dbReference type="Google" id="ProtNLM"/>
    </source>
</evidence>
<gene>
    <name evidence="11" type="ORF">ACH5RR_001612</name>
</gene>
<evidence type="ECO:0000313" key="11">
    <source>
        <dbReference type="EMBL" id="KAL3538246.1"/>
    </source>
</evidence>
<name>A0ABD3B471_9GENT</name>
<keyword evidence="7" id="KW-0539">Nucleus</keyword>
<dbReference type="InterPro" id="IPR046831">
    <property type="entry name" value="Calmodulin_bind_N"/>
</dbReference>
<feature type="domain" description="Calmodulin binding protein central" evidence="9">
    <location>
        <begin position="241"/>
        <end position="304"/>
    </location>
</feature>
<dbReference type="PANTHER" id="PTHR31713">
    <property type="entry name" value="OS02G0177800 PROTEIN"/>
    <property type="match status" value="1"/>
</dbReference>
<evidence type="ECO:0000259" key="9">
    <source>
        <dbReference type="Pfam" id="PF20451"/>
    </source>
</evidence>
<dbReference type="Pfam" id="PF20451">
    <property type="entry name" value="Calmod_bind_M"/>
    <property type="match status" value="1"/>
</dbReference>
<evidence type="ECO:0000256" key="2">
    <source>
        <dbReference type="ARBA" id="ARBA00007214"/>
    </source>
</evidence>
<dbReference type="Proteomes" id="UP001630127">
    <property type="component" value="Unassembled WGS sequence"/>
</dbReference>
<evidence type="ECO:0000313" key="12">
    <source>
        <dbReference type="Proteomes" id="UP001630127"/>
    </source>
</evidence>
<dbReference type="PANTHER" id="PTHR31713:SF43">
    <property type="entry name" value="CALMODULIN-BINDING PROTEIN 60 G"/>
    <property type="match status" value="1"/>
</dbReference>
<reference evidence="11 12" key="1">
    <citation type="submission" date="2024-11" db="EMBL/GenBank/DDBJ databases">
        <title>A near-complete genome assembly of Cinchona calisaya.</title>
        <authorList>
            <person name="Lian D.C."/>
            <person name="Zhao X.W."/>
            <person name="Wei L."/>
        </authorList>
    </citation>
    <scope>NUCLEOTIDE SEQUENCE [LARGE SCALE GENOMIC DNA]</scope>
    <source>
        <tissue evidence="11">Nenye</tissue>
    </source>
</reference>
<accession>A0ABD3B471</accession>
<dbReference type="GO" id="GO:0003677">
    <property type="term" value="F:DNA binding"/>
    <property type="evidence" value="ECO:0007669"/>
    <property type="project" value="UniProtKB-KW"/>
</dbReference>